<keyword evidence="4 6" id="KW-0251">Elongation factor</keyword>
<gene>
    <name evidence="6" type="primary">ef1b</name>
    <name evidence="8" type="ORF">MY1_1386</name>
</gene>
<dbReference type="HAMAP" id="MF_00043">
    <property type="entry name" value="EF1_beta"/>
    <property type="match status" value="1"/>
</dbReference>
<name>F9CYI0_9ARCH</name>
<dbReference type="RefSeq" id="WP_007551058.1">
    <property type="nucleotide sequence ID" value="NZ_AFPU01000001.1"/>
</dbReference>
<keyword evidence="9" id="KW-1185">Reference proteome</keyword>
<dbReference type="CDD" id="cd00292">
    <property type="entry name" value="EF1B"/>
    <property type="match status" value="1"/>
</dbReference>
<dbReference type="PANTHER" id="PTHR39647:SF1">
    <property type="entry name" value="ELONGATION FACTOR 1-BETA"/>
    <property type="match status" value="1"/>
</dbReference>
<dbReference type="InterPro" id="IPR014717">
    <property type="entry name" value="Transl_elong_EF1B/ribsomal_bS6"/>
</dbReference>
<dbReference type="InterPro" id="IPR004542">
    <property type="entry name" value="Transl_elong_EF1B_B_arc"/>
</dbReference>
<dbReference type="SUPFAM" id="SSF54984">
    <property type="entry name" value="eEF-1beta-like"/>
    <property type="match status" value="1"/>
</dbReference>
<dbReference type="EMBL" id="AFPU01000001">
    <property type="protein sequence ID" value="EGP94142.1"/>
    <property type="molecule type" value="Genomic_DNA"/>
</dbReference>
<feature type="domain" description="Translation elongation factor EF1B beta/delta subunit guanine nucleotide exchange" evidence="7">
    <location>
        <begin position="3"/>
        <end position="88"/>
    </location>
</feature>
<evidence type="ECO:0000256" key="2">
    <source>
        <dbReference type="ARBA" id="ARBA00007411"/>
    </source>
</evidence>
<comment type="similarity">
    <text evidence="2 6">Belongs to the EF-1-beta/EF-1-delta family.</text>
</comment>
<dbReference type="InterPro" id="IPR036219">
    <property type="entry name" value="eEF-1beta-like_sf"/>
</dbReference>
<evidence type="ECO:0000256" key="4">
    <source>
        <dbReference type="ARBA" id="ARBA00022768"/>
    </source>
</evidence>
<evidence type="ECO:0000256" key="6">
    <source>
        <dbReference type="HAMAP-Rule" id="MF_00043"/>
    </source>
</evidence>
<keyword evidence="5 6" id="KW-0648">Protein biosynthesis</keyword>
<evidence type="ECO:0000256" key="1">
    <source>
        <dbReference type="ARBA" id="ARBA00003815"/>
    </source>
</evidence>
<dbReference type="SMART" id="SM00888">
    <property type="entry name" value="EF1_GNE"/>
    <property type="match status" value="1"/>
</dbReference>
<evidence type="ECO:0000313" key="8">
    <source>
        <dbReference type="EMBL" id="EGP94142.1"/>
    </source>
</evidence>
<evidence type="ECO:0000259" key="7">
    <source>
        <dbReference type="SMART" id="SM00888"/>
    </source>
</evidence>
<dbReference type="Pfam" id="PF00736">
    <property type="entry name" value="EF1_GNE"/>
    <property type="match status" value="1"/>
</dbReference>
<dbReference type="OrthoDB" id="84643at2157"/>
<comment type="function">
    <text evidence="1 6">Promotes the exchange of GDP for GTP in EF-1-alpha/GDP, thus allowing the regeneration of EF-1-alpha/GTP that could then be used to form the ternary complex EF-1-alpha/GTP/AAtRNA.</text>
</comment>
<dbReference type="PIRSF" id="PIRSF006521">
    <property type="entry name" value="Transl_elong_EF1B_B_arc"/>
    <property type="match status" value="1"/>
</dbReference>
<accession>F9CYI0</accession>
<dbReference type="PANTHER" id="PTHR39647">
    <property type="entry name" value="ELONGATION FACTOR 1-BETA"/>
    <property type="match status" value="1"/>
</dbReference>
<dbReference type="AlphaFoldDB" id="F9CYI0"/>
<evidence type="ECO:0000256" key="5">
    <source>
        <dbReference type="ARBA" id="ARBA00022917"/>
    </source>
</evidence>
<organism evidence="8 9">
    <name type="scientific">Nitrosarchaeum koreense MY1</name>
    <dbReference type="NCBI Taxonomy" id="1001994"/>
    <lineage>
        <taxon>Archaea</taxon>
        <taxon>Nitrososphaerota</taxon>
        <taxon>Nitrososphaeria</taxon>
        <taxon>Nitrosopumilales</taxon>
        <taxon>Nitrosopumilaceae</taxon>
        <taxon>Nitrosarchaeum</taxon>
    </lineage>
</organism>
<protein>
    <recommendedName>
        <fullName evidence="3 6">Elongation factor 1-beta</fullName>
        <shortName evidence="6">EF-1-beta</shortName>
    </recommendedName>
    <alternativeName>
        <fullName evidence="6">aEF-1beta</fullName>
    </alternativeName>
</protein>
<proteinExistence type="inferred from homology"/>
<dbReference type="GeneID" id="56063734"/>
<dbReference type="GO" id="GO:0003746">
    <property type="term" value="F:translation elongation factor activity"/>
    <property type="evidence" value="ECO:0007669"/>
    <property type="project" value="UniProtKB-UniRule"/>
</dbReference>
<dbReference type="STRING" id="1001994.MY1_1386"/>
<dbReference type="NCBIfam" id="TIGR00489">
    <property type="entry name" value="aEF-1_beta"/>
    <property type="match status" value="1"/>
</dbReference>
<dbReference type="NCBIfam" id="NF001670">
    <property type="entry name" value="PRK00435.1"/>
    <property type="match status" value="1"/>
</dbReference>
<dbReference type="InterPro" id="IPR014038">
    <property type="entry name" value="EF1B_bsu/dsu_GNE"/>
</dbReference>
<evidence type="ECO:0000256" key="3">
    <source>
        <dbReference type="ARBA" id="ARBA00017600"/>
    </source>
</evidence>
<reference evidence="8 9" key="1">
    <citation type="journal article" date="2011" name="J. Bacteriol.">
        <title>Genome Sequence of an Ammonia-Oxidizing Soil Archaeon, "Candidatus Nitrosoarchaeum koreensis" MY1.</title>
        <authorList>
            <person name="Kim B.K."/>
            <person name="Jung M.Y."/>
            <person name="Yu D.S."/>
            <person name="Park S.J."/>
            <person name="Oh T.K."/>
            <person name="Rhee S.K."/>
            <person name="Kim J.F."/>
        </authorList>
    </citation>
    <scope>NUCLEOTIDE SEQUENCE [LARGE SCALE GENOMIC DNA]</scope>
    <source>
        <strain evidence="8 9">MY1</strain>
    </source>
</reference>
<dbReference type="Gene3D" id="3.30.70.60">
    <property type="match status" value="1"/>
</dbReference>
<evidence type="ECO:0000313" key="9">
    <source>
        <dbReference type="Proteomes" id="UP000004440"/>
    </source>
</evidence>
<dbReference type="PATRIC" id="fig|1001994.6.peg.1370"/>
<comment type="caution">
    <text evidence="8">The sequence shown here is derived from an EMBL/GenBank/DDBJ whole genome shotgun (WGS) entry which is preliminary data.</text>
</comment>
<sequence>MTQLLLVTKILPTGMDVDLDKLSDSIKGVLKEGIQMKRHAKEPLAFGLEFLKAEFVLEDKEGQMDSLEDAVKSVEGVSEFEVLNMSRMSVDMK</sequence>
<dbReference type="Proteomes" id="UP000004440">
    <property type="component" value="Unassembled WGS sequence"/>
</dbReference>